<organism evidence="7 8">
    <name type="scientific">Methanobrevibacter millerae</name>
    <dbReference type="NCBI Taxonomy" id="230361"/>
    <lineage>
        <taxon>Archaea</taxon>
        <taxon>Methanobacteriati</taxon>
        <taxon>Methanobacteriota</taxon>
        <taxon>Methanomada group</taxon>
        <taxon>Methanobacteria</taxon>
        <taxon>Methanobacteriales</taxon>
        <taxon>Methanobacteriaceae</taxon>
        <taxon>Methanobrevibacter</taxon>
    </lineage>
</organism>
<comment type="caution">
    <text evidence="7">The sequence shown here is derived from an EMBL/GenBank/DDBJ whole genome shotgun (WGS) entry which is preliminary data.</text>
</comment>
<evidence type="ECO:0000256" key="4">
    <source>
        <dbReference type="ARBA" id="ARBA00023004"/>
    </source>
</evidence>
<dbReference type="InterPro" id="IPR058240">
    <property type="entry name" value="rSAM_sf"/>
</dbReference>
<comment type="cofactor">
    <cofactor evidence="1">
        <name>[4Fe-4S] cluster</name>
        <dbReference type="ChEBI" id="CHEBI:49883"/>
    </cofactor>
</comment>
<accession>A0A8T3VC15</accession>
<reference evidence="7" key="1">
    <citation type="submission" date="2019-04" db="EMBL/GenBank/DDBJ databases">
        <title>Evolution of Biomass-Degrading Anaerobic Consortia Revealed by Metagenomics.</title>
        <authorList>
            <person name="Peng X."/>
        </authorList>
    </citation>
    <scope>NUCLEOTIDE SEQUENCE</scope>
    <source>
        <strain evidence="7">SIG12</strain>
    </source>
</reference>
<dbReference type="Gene3D" id="3.20.20.70">
    <property type="entry name" value="Aldolase class I"/>
    <property type="match status" value="1"/>
</dbReference>
<dbReference type="SUPFAM" id="SSF102114">
    <property type="entry name" value="Radical SAM enzymes"/>
    <property type="match status" value="1"/>
</dbReference>
<evidence type="ECO:0000256" key="3">
    <source>
        <dbReference type="ARBA" id="ARBA00022723"/>
    </source>
</evidence>
<sequence>MHYTGTVYRNPYEPPSPLLEITQGCSHNRCKFCNMYSDVKFRPTPMEWIEEDVKEIASMYPEISRLQLLSADPFVLGFDRLNEICDIIHKYLPNIEIMTMAARVDNMSDKSVEELKILKDKGIVEVNIGAESGDDETLKRVNKGYQGKDILEQCEKLDKAGIEYWLTFLNGVGGVGLSRQHALNSAKIFSQANPTVVGTGGLVLFEGTGLLAQYRRGKFHPLSERGLMEELKLFIEHLDFDGRFITHHTISMNLNNVDFTQNKEKILQNLQYGIDNLDMDRLTQIRNNKRGL</sequence>
<dbReference type="SFLD" id="SFLDG01082">
    <property type="entry name" value="B12-binding_domain_containing"/>
    <property type="match status" value="1"/>
</dbReference>
<dbReference type="InterPro" id="IPR013785">
    <property type="entry name" value="Aldolase_TIM"/>
</dbReference>
<dbReference type="CDD" id="cd01335">
    <property type="entry name" value="Radical_SAM"/>
    <property type="match status" value="1"/>
</dbReference>
<dbReference type="GO" id="GO:0003824">
    <property type="term" value="F:catalytic activity"/>
    <property type="evidence" value="ECO:0007669"/>
    <property type="project" value="InterPro"/>
</dbReference>
<dbReference type="InterPro" id="IPR051198">
    <property type="entry name" value="BchE-like"/>
</dbReference>
<dbReference type="InterPro" id="IPR007197">
    <property type="entry name" value="rSAM"/>
</dbReference>
<evidence type="ECO:0000313" key="7">
    <source>
        <dbReference type="EMBL" id="MBE6505679.1"/>
    </source>
</evidence>
<dbReference type="GO" id="GO:0051536">
    <property type="term" value="F:iron-sulfur cluster binding"/>
    <property type="evidence" value="ECO:0007669"/>
    <property type="project" value="UniProtKB-KW"/>
</dbReference>
<evidence type="ECO:0000256" key="2">
    <source>
        <dbReference type="ARBA" id="ARBA00022691"/>
    </source>
</evidence>
<dbReference type="PANTHER" id="PTHR43409:SF4">
    <property type="entry name" value="RADICAL SAM SUPERFAMILY PROTEIN"/>
    <property type="match status" value="1"/>
</dbReference>
<dbReference type="AlphaFoldDB" id="A0A8T3VC15"/>
<proteinExistence type="predicted"/>
<dbReference type="Proteomes" id="UP000762703">
    <property type="component" value="Unassembled WGS sequence"/>
</dbReference>
<gene>
    <name evidence="7" type="ORF">E7Z73_08090</name>
</gene>
<dbReference type="PANTHER" id="PTHR43409">
    <property type="entry name" value="ANAEROBIC MAGNESIUM-PROTOPORPHYRIN IX MONOMETHYL ESTER CYCLASE-RELATED"/>
    <property type="match status" value="1"/>
</dbReference>
<keyword evidence="2" id="KW-0949">S-adenosyl-L-methionine</keyword>
<keyword evidence="5" id="KW-0411">Iron-sulfur</keyword>
<evidence type="ECO:0000313" key="8">
    <source>
        <dbReference type="Proteomes" id="UP000762703"/>
    </source>
</evidence>
<dbReference type="Pfam" id="PF04055">
    <property type="entry name" value="Radical_SAM"/>
    <property type="match status" value="1"/>
</dbReference>
<dbReference type="EMBL" id="SUTE01000064">
    <property type="protein sequence ID" value="MBE6505679.1"/>
    <property type="molecule type" value="Genomic_DNA"/>
</dbReference>
<evidence type="ECO:0000259" key="6">
    <source>
        <dbReference type="PROSITE" id="PS51918"/>
    </source>
</evidence>
<dbReference type="SMART" id="SM00729">
    <property type="entry name" value="Elp3"/>
    <property type="match status" value="1"/>
</dbReference>
<dbReference type="RefSeq" id="WP_303737329.1">
    <property type="nucleotide sequence ID" value="NZ_SUTE01000064.1"/>
</dbReference>
<keyword evidence="3" id="KW-0479">Metal-binding</keyword>
<evidence type="ECO:0000256" key="5">
    <source>
        <dbReference type="ARBA" id="ARBA00023014"/>
    </source>
</evidence>
<dbReference type="PROSITE" id="PS51918">
    <property type="entry name" value="RADICAL_SAM"/>
    <property type="match status" value="1"/>
</dbReference>
<protein>
    <submittedName>
        <fullName evidence="7">Radical SAM protein</fullName>
    </submittedName>
</protein>
<dbReference type="InterPro" id="IPR006638">
    <property type="entry name" value="Elp3/MiaA/NifB-like_rSAM"/>
</dbReference>
<dbReference type="SFLD" id="SFLDS00029">
    <property type="entry name" value="Radical_SAM"/>
    <property type="match status" value="1"/>
</dbReference>
<feature type="domain" description="Radical SAM core" evidence="6">
    <location>
        <begin position="11"/>
        <end position="243"/>
    </location>
</feature>
<evidence type="ECO:0000256" key="1">
    <source>
        <dbReference type="ARBA" id="ARBA00001966"/>
    </source>
</evidence>
<name>A0A8T3VC15_9EURY</name>
<keyword evidence="4" id="KW-0408">Iron</keyword>
<dbReference type="SFLD" id="SFLDG01095">
    <property type="entry name" value="Uncharacterised_Radical_SAM_Su"/>
    <property type="match status" value="1"/>
</dbReference>
<dbReference type="GO" id="GO:0046872">
    <property type="term" value="F:metal ion binding"/>
    <property type="evidence" value="ECO:0007669"/>
    <property type="project" value="UniProtKB-KW"/>
</dbReference>